<organism evidence="2 3">
    <name type="scientific">Anditalea andensis</name>
    <dbReference type="NCBI Taxonomy" id="1048983"/>
    <lineage>
        <taxon>Bacteria</taxon>
        <taxon>Pseudomonadati</taxon>
        <taxon>Bacteroidota</taxon>
        <taxon>Cytophagia</taxon>
        <taxon>Cytophagales</taxon>
        <taxon>Cytophagaceae</taxon>
        <taxon>Anditalea</taxon>
    </lineage>
</organism>
<dbReference type="Proteomes" id="UP000027821">
    <property type="component" value="Unassembled WGS sequence"/>
</dbReference>
<protein>
    <submittedName>
        <fullName evidence="2">Phosphoribosyltransferase</fullName>
    </submittedName>
</protein>
<dbReference type="Gene3D" id="3.40.50.2020">
    <property type="match status" value="1"/>
</dbReference>
<dbReference type="InterPro" id="IPR050137">
    <property type="entry name" value="PyrR_bifunctional"/>
</dbReference>
<dbReference type="RefSeq" id="WP_035074117.1">
    <property type="nucleotide sequence ID" value="NZ_JMIH01000019.1"/>
</dbReference>
<comment type="caution">
    <text evidence="2">The sequence shown here is derived from an EMBL/GenBank/DDBJ whole genome shotgun (WGS) entry which is preliminary data.</text>
</comment>
<evidence type="ECO:0000313" key="3">
    <source>
        <dbReference type="Proteomes" id="UP000027821"/>
    </source>
</evidence>
<dbReference type="eggNOG" id="COG2065">
    <property type="taxonomic scope" value="Bacteria"/>
</dbReference>
<feature type="domain" description="Phosphoribosyltransferase" evidence="1">
    <location>
        <begin position="8"/>
        <end position="150"/>
    </location>
</feature>
<dbReference type="SUPFAM" id="SSF53271">
    <property type="entry name" value="PRTase-like"/>
    <property type="match status" value="1"/>
</dbReference>
<keyword evidence="3" id="KW-1185">Reference proteome</keyword>
<dbReference type="GO" id="GO:0016757">
    <property type="term" value="F:glycosyltransferase activity"/>
    <property type="evidence" value="ECO:0007669"/>
    <property type="project" value="UniProtKB-KW"/>
</dbReference>
<keyword evidence="2" id="KW-0808">Transferase</keyword>
<dbReference type="AlphaFoldDB" id="A0A074LIT6"/>
<dbReference type="STRING" id="1048983.EL17_10695"/>
<dbReference type="OrthoDB" id="664757at2"/>
<accession>A0A074LIT6</accession>
<name>A0A074LIT6_9BACT</name>
<dbReference type="PANTHER" id="PTHR11608">
    <property type="entry name" value="BIFUNCTIONAL PROTEIN PYRR"/>
    <property type="match status" value="1"/>
</dbReference>
<dbReference type="PANTHER" id="PTHR11608:SF0">
    <property type="entry name" value="BIFUNCTIONAL PROTEIN PYRR"/>
    <property type="match status" value="1"/>
</dbReference>
<keyword evidence="2" id="KW-0328">Glycosyltransferase</keyword>
<dbReference type="InterPro" id="IPR029057">
    <property type="entry name" value="PRTase-like"/>
</dbReference>
<evidence type="ECO:0000259" key="1">
    <source>
        <dbReference type="Pfam" id="PF00156"/>
    </source>
</evidence>
<dbReference type="InterPro" id="IPR000836">
    <property type="entry name" value="PRTase_dom"/>
</dbReference>
<dbReference type="CDD" id="cd06223">
    <property type="entry name" value="PRTases_typeI"/>
    <property type="match status" value="1"/>
</dbReference>
<dbReference type="Pfam" id="PF00156">
    <property type="entry name" value="Pribosyltran"/>
    <property type="match status" value="1"/>
</dbReference>
<sequence>MSDTNTLVLNHKQILQKITRIAYEIYERNISAEAVVFAGISGMGNLFASLLADSLREISPLKVELLEVMLDKTAVVQGEVILSEDIDLKDKCLIIVDDVLNTGKTLAYALKPFLEIPINKMEIAVLVNRSHKLFPVTPDYTGFELSTTLSEHIEVDLSKDQYTVHLH</sequence>
<evidence type="ECO:0000313" key="2">
    <source>
        <dbReference type="EMBL" id="KEO73692.1"/>
    </source>
</evidence>
<proteinExistence type="predicted"/>
<gene>
    <name evidence="2" type="ORF">EL17_10695</name>
</gene>
<reference evidence="2 3" key="1">
    <citation type="submission" date="2014-04" db="EMBL/GenBank/DDBJ databases">
        <title>Characterization and application of a salt tolerant electro-active bacterium.</title>
        <authorList>
            <person name="Yang L."/>
            <person name="Wei S."/>
            <person name="Tay Q.X.M."/>
        </authorList>
    </citation>
    <scope>NUCLEOTIDE SEQUENCE [LARGE SCALE GENOMIC DNA]</scope>
    <source>
        <strain evidence="2 3">LY1</strain>
    </source>
</reference>
<dbReference type="EMBL" id="JMIH01000019">
    <property type="protein sequence ID" value="KEO73692.1"/>
    <property type="molecule type" value="Genomic_DNA"/>
</dbReference>